<feature type="transmembrane region" description="Helical" evidence="1">
    <location>
        <begin position="347"/>
        <end position="365"/>
    </location>
</feature>
<dbReference type="RefSeq" id="WP_206596393.1">
    <property type="nucleotide sequence ID" value="NZ_JAFKCS010000071.1"/>
</dbReference>
<keyword evidence="1" id="KW-0812">Transmembrane</keyword>
<gene>
    <name evidence="2" type="ORF">J0A65_21575</name>
</gene>
<comment type="caution">
    <text evidence="2">The sequence shown here is derived from an EMBL/GenBank/DDBJ whole genome shotgun (WGS) entry which is preliminary data.</text>
</comment>
<sequence>MLPSDMFDLDAGTDVRSVKRRYAQLLKQFRPEDDPEAFQRLRDAYEQALEWVSRGQGASTPVLEKATDATSDITLPRSSLEPAGEPDCAEAKRVRALPDTCGSMSEALAQAREMHQEEVLQLELLRRSQLSGARAIELIRWAVEHLNWLTPWQPHYLPATAMAQLAQRLLEHELTLLWEQLPTVTEAVLYENVEALACQKWMQPLELNSQLQQGLIAVLECYQHGSPDLLRQMSALFGWNDRDGFLPCDPERWERLADHLAYTSMWKTLLSQLALPSPQQPKERACWFLFKPMSDAKRRKMADRFEPADWAACEHLAREVERRQPHIPQRMGVEYVANWRQWRHQDWGGWAILYAWLIISVVLMVDQLHQAQSGGETSMYQGLALALIASSFMTVILSQLRRAWAWLARELAHPDVWGSRFLVPPAMFRQGSGLLMLRHVMPAAVFAVLVSAWAQHAPMAITLLLGTLVFVASLCFLHRVTRGALPYAWLIPVARLVSVINWKMFLLWLVIIVGGVLLARLAGPNALKRQAMPADPLTACSRPVGEQQQRDCEWAEKKLRELMAKSRAAD</sequence>
<accession>A0ABS3CZE6</accession>
<evidence type="ECO:0000313" key="2">
    <source>
        <dbReference type="EMBL" id="MBN7822468.1"/>
    </source>
</evidence>
<keyword evidence="1" id="KW-0472">Membrane</keyword>
<feature type="transmembrane region" description="Helical" evidence="1">
    <location>
        <begin position="506"/>
        <end position="523"/>
    </location>
</feature>
<evidence type="ECO:0008006" key="4">
    <source>
        <dbReference type="Google" id="ProtNLM"/>
    </source>
</evidence>
<feature type="transmembrane region" description="Helical" evidence="1">
    <location>
        <begin position="377"/>
        <end position="397"/>
    </location>
</feature>
<evidence type="ECO:0000313" key="3">
    <source>
        <dbReference type="Proteomes" id="UP000663992"/>
    </source>
</evidence>
<evidence type="ECO:0000256" key="1">
    <source>
        <dbReference type="SAM" id="Phobius"/>
    </source>
</evidence>
<reference evidence="2 3" key="1">
    <citation type="submission" date="2021-03" db="EMBL/GenBank/DDBJ databases">
        <title>novel species isolated from a fishpond in China.</title>
        <authorList>
            <person name="Lu H."/>
            <person name="Cai Z."/>
        </authorList>
    </citation>
    <scope>NUCLEOTIDE SEQUENCE [LARGE SCALE GENOMIC DNA]</scope>
    <source>
        <strain evidence="2 3">Y57</strain>
    </source>
</reference>
<protein>
    <recommendedName>
        <fullName evidence="4">J domain-containing protein</fullName>
    </recommendedName>
</protein>
<dbReference type="Proteomes" id="UP000663992">
    <property type="component" value="Unassembled WGS sequence"/>
</dbReference>
<name>A0ABS3CZE6_9ALTE</name>
<proteinExistence type="predicted"/>
<feature type="transmembrane region" description="Helical" evidence="1">
    <location>
        <begin position="435"/>
        <end position="454"/>
    </location>
</feature>
<keyword evidence="1" id="KW-1133">Transmembrane helix</keyword>
<keyword evidence="3" id="KW-1185">Reference proteome</keyword>
<feature type="transmembrane region" description="Helical" evidence="1">
    <location>
        <begin position="460"/>
        <end position="477"/>
    </location>
</feature>
<dbReference type="EMBL" id="JAFKCS010000071">
    <property type="protein sequence ID" value="MBN7822468.1"/>
    <property type="molecule type" value="Genomic_DNA"/>
</dbReference>
<organism evidence="2 3">
    <name type="scientific">Bowmanella yangjiangensis</name>
    <dbReference type="NCBI Taxonomy" id="2811230"/>
    <lineage>
        <taxon>Bacteria</taxon>
        <taxon>Pseudomonadati</taxon>
        <taxon>Pseudomonadota</taxon>
        <taxon>Gammaproteobacteria</taxon>
        <taxon>Alteromonadales</taxon>
        <taxon>Alteromonadaceae</taxon>
        <taxon>Bowmanella</taxon>
    </lineage>
</organism>